<dbReference type="EMBL" id="CAADFI010000014">
    <property type="protein sequence ID" value="VFJ91142.1"/>
    <property type="molecule type" value="Genomic_DNA"/>
</dbReference>
<evidence type="ECO:0000259" key="8">
    <source>
        <dbReference type="SMART" id="SM00479"/>
    </source>
</evidence>
<dbReference type="InterPro" id="IPR013520">
    <property type="entry name" value="Ribonucl_H"/>
</dbReference>
<dbReference type="EMBL" id="CAADFG010000014">
    <property type="protein sequence ID" value="VFJ89331.1"/>
    <property type="molecule type" value="Genomic_DNA"/>
</dbReference>
<dbReference type="NCBIfam" id="TIGR00573">
    <property type="entry name" value="dnaq"/>
    <property type="match status" value="1"/>
</dbReference>
<evidence type="ECO:0000313" key="9">
    <source>
        <dbReference type="EMBL" id="VFJ89331.1"/>
    </source>
</evidence>
<comment type="function">
    <text evidence="5">DNA polymerase III is a complex, multichain enzyme responsible for most of the replicative synthesis in bacteria. The epsilon subunit contain the editing function and is a proofreading 3'-5' exonuclease.</text>
</comment>
<accession>A0A450UFB2</accession>
<evidence type="ECO:0000256" key="1">
    <source>
        <dbReference type="ARBA" id="ARBA00012417"/>
    </source>
</evidence>
<keyword evidence="3" id="KW-0378">Hydrolase</keyword>
<evidence type="ECO:0000256" key="2">
    <source>
        <dbReference type="ARBA" id="ARBA00022722"/>
    </source>
</evidence>
<sequence>MKESIASLRHRLAIRLKKKKILADPAARRLHDACSAVDARRTQARPIAESRFVALDLETTGLHPYLGDEIVSVALVELRGLTFSGRRFVTLVNPEREIPPASSAIHGIVDGDIRDAPTIDSILPELIAFLGDAVVIAHHANFDLRFLNKRLYRRGASVLKNPWIDTMMLYGAWRGRPDQYALDDVARRCGVAAHGRHSALGDAEIAGEIARFLVPRLLPTPGETVGRLIACQFHGYF</sequence>
<dbReference type="GO" id="GO:0008408">
    <property type="term" value="F:3'-5' exonuclease activity"/>
    <property type="evidence" value="ECO:0007669"/>
    <property type="project" value="TreeGrafter"/>
</dbReference>
<feature type="domain" description="Exonuclease" evidence="8">
    <location>
        <begin position="51"/>
        <end position="219"/>
    </location>
</feature>
<dbReference type="Gene3D" id="3.30.420.10">
    <property type="entry name" value="Ribonuclease H-like superfamily/Ribonuclease H"/>
    <property type="match status" value="1"/>
</dbReference>
<keyword evidence="4 10" id="KW-0269">Exonuclease</keyword>
<dbReference type="GO" id="GO:0003887">
    <property type="term" value="F:DNA-directed DNA polymerase activity"/>
    <property type="evidence" value="ECO:0007669"/>
    <property type="project" value="UniProtKB-EC"/>
</dbReference>
<dbReference type="Pfam" id="PF00929">
    <property type="entry name" value="RNase_T"/>
    <property type="match status" value="1"/>
</dbReference>
<dbReference type="GO" id="GO:0006260">
    <property type="term" value="P:DNA replication"/>
    <property type="evidence" value="ECO:0007669"/>
    <property type="project" value="InterPro"/>
</dbReference>
<reference evidence="10" key="1">
    <citation type="submission" date="2019-02" db="EMBL/GenBank/DDBJ databases">
        <authorList>
            <person name="Gruber-Vodicka R. H."/>
            <person name="Seah K. B. B."/>
        </authorList>
    </citation>
    <scope>NUCLEOTIDE SEQUENCE</scope>
    <source>
        <strain evidence="11">BECK_SA2B12</strain>
        <strain evidence="9">BECK_SA2B15</strain>
        <strain evidence="10">BECK_SA2B20</strain>
    </source>
</reference>
<dbReference type="SMART" id="SM00479">
    <property type="entry name" value="EXOIII"/>
    <property type="match status" value="1"/>
</dbReference>
<dbReference type="PANTHER" id="PTHR30231:SF4">
    <property type="entry name" value="PROTEIN NEN2"/>
    <property type="match status" value="1"/>
</dbReference>
<dbReference type="SUPFAM" id="SSF53098">
    <property type="entry name" value="Ribonuclease H-like"/>
    <property type="match status" value="1"/>
</dbReference>
<protein>
    <recommendedName>
        <fullName evidence="1">DNA-directed DNA polymerase</fullName>
        <ecNumber evidence="1">2.7.7.7</ecNumber>
    </recommendedName>
</protein>
<keyword evidence="2" id="KW-0540">Nuclease</keyword>
<dbReference type="EMBL" id="CAADFJ010000013">
    <property type="protein sequence ID" value="VFJ97459.1"/>
    <property type="molecule type" value="Genomic_DNA"/>
</dbReference>
<comment type="subunit">
    <text evidence="6">DNA polymerase III contains a core (composed of alpha, epsilon and theta chains) that associates with a tau subunit. This core dimerizes to form the POLIII' complex. PolIII' associates with the gamma complex (composed of gamma, delta, delta', psi and chi chains) and with the beta chain to form the complete DNA polymerase III complex.</text>
</comment>
<dbReference type="InterPro" id="IPR006054">
    <property type="entry name" value="DnaQ"/>
</dbReference>
<proteinExistence type="predicted"/>
<dbReference type="GO" id="GO:0003677">
    <property type="term" value="F:DNA binding"/>
    <property type="evidence" value="ECO:0007669"/>
    <property type="project" value="InterPro"/>
</dbReference>
<name>A0A450UFB2_9GAMM</name>
<dbReference type="CDD" id="cd06127">
    <property type="entry name" value="DEDDh"/>
    <property type="match status" value="1"/>
</dbReference>
<dbReference type="AlphaFoldDB" id="A0A450UFB2"/>
<evidence type="ECO:0000256" key="6">
    <source>
        <dbReference type="ARBA" id="ARBA00026073"/>
    </source>
</evidence>
<evidence type="ECO:0000256" key="5">
    <source>
        <dbReference type="ARBA" id="ARBA00025483"/>
    </source>
</evidence>
<gene>
    <name evidence="9" type="ORF">BECKH772A_GA0070896_1001422</name>
    <name evidence="10" type="ORF">BECKH772B_GA0070898_1001422</name>
    <name evidence="11" type="ORF">BECKH772C_GA0070978_1001322</name>
</gene>
<evidence type="ECO:0000313" key="11">
    <source>
        <dbReference type="EMBL" id="VFJ97459.1"/>
    </source>
</evidence>
<evidence type="ECO:0000256" key="3">
    <source>
        <dbReference type="ARBA" id="ARBA00022801"/>
    </source>
</evidence>
<dbReference type="EC" id="2.7.7.7" evidence="1"/>
<dbReference type="InterPro" id="IPR036397">
    <property type="entry name" value="RNaseH_sf"/>
</dbReference>
<dbReference type="InterPro" id="IPR012337">
    <property type="entry name" value="RNaseH-like_sf"/>
</dbReference>
<dbReference type="FunFam" id="3.30.420.10:FF:000045">
    <property type="entry name" value="3'-5' exonuclease DinG"/>
    <property type="match status" value="1"/>
</dbReference>
<comment type="catalytic activity">
    <reaction evidence="7">
        <text>DNA(n) + a 2'-deoxyribonucleoside 5'-triphosphate = DNA(n+1) + diphosphate</text>
        <dbReference type="Rhea" id="RHEA:22508"/>
        <dbReference type="Rhea" id="RHEA-COMP:17339"/>
        <dbReference type="Rhea" id="RHEA-COMP:17340"/>
        <dbReference type="ChEBI" id="CHEBI:33019"/>
        <dbReference type="ChEBI" id="CHEBI:61560"/>
        <dbReference type="ChEBI" id="CHEBI:173112"/>
        <dbReference type="EC" id="2.7.7.7"/>
    </reaction>
</comment>
<evidence type="ECO:0000256" key="7">
    <source>
        <dbReference type="ARBA" id="ARBA00049244"/>
    </source>
</evidence>
<dbReference type="PANTHER" id="PTHR30231">
    <property type="entry name" value="DNA POLYMERASE III SUBUNIT EPSILON"/>
    <property type="match status" value="1"/>
</dbReference>
<organism evidence="10">
    <name type="scientific">Candidatus Kentrum eta</name>
    <dbReference type="NCBI Taxonomy" id="2126337"/>
    <lineage>
        <taxon>Bacteria</taxon>
        <taxon>Pseudomonadati</taxon>
        <taxon>Pseudomonadota</taxon>
        <taxon>Gammaproteobacteria</taxon>
        <taxon>Candidatus Kentrum</taxon>
    </lineage>
</organism>
<evidence type="ECO:0000313" key="10">
    <source>
        <dbReference type="EMBL" id="VFJ91142.1"/>
    </source>
</evidence>
<evidence type="ECO:0000256" key="4">
    <source>
        <dbReference type="ARBA" id="ARBA00022839"/>
    </source>
</evidence>